<feature type="domain" description="General stress protein 17M-like" evidence="1">
    <location>
        <begin position="7"/>
        <end position="97"/>
    </location>
</feature>
<proteinExistence type="predicted"/>
<protein>
    <submittedName>
        <fullName evidence="2">General stress protein</fullName>
    </submittedName>
</protein>
<organism evidence="2 3">
    <name type="scientific">Sporosarcina ureae</name>
    <dbReference type="NCBI Taxonomy" id="1571"/>
    <lineage>
        <taxon>Bacteria</taxon>
        <taxon>Bacillati</taxon>
        <taxon>Bacillota</taxon>
        <taxon>Bacilli</taxon>
        <taxon>Bacillales</taxon>
        <taxon>Caryophanaceae</taxon>
        <taxon>Sporosarcina</taxon>
    </lineage>
</organism>
<accession>A0ABM6JT14</accession>
<evidence type="ECO:0000313" key="2">
    <source>
        <dbReference type="EMBL" id="ARF13274.1"/>
    </source>
</evidence>
<sequence length="105" mass="11822">MDKFFLENAVQAKKKIEELVAQGYTHDEVYVFAHSEDREDKISDALDSEQVGMAEMGFLDTMKNMFTSRGDTLRAQMESIGLSKAEAEEGESELDKGRLLLVAKK</sequence>
<gene>
    <name evidence="2" type="ORF">SporoS204_03215</name>
</gene>
<reference evidence="2 3" key="1">
    <citation type="submission" date="2016-04" db="EMBL/GenBank/DDBJ databases">
        <title>Comparative Genomics and Epigenetics of Sporosarcina ureae.</title>
        <authorList>
            <person name="Oliver A.S."/>
            <person name="Cooper K.K."/>
        </authorList>
    </citation>
    <scope>NUCLEOTIDE SEQUENCE [LARGE SCALE GENOMIC DNA]</scope>
    <source>
        <strain evidence="2 3">S204</strain>
    </source>
</reference>
<name>A0ABM6JT14_SPOUR</name>
<dbReference type="InterPro" id="IPR025889">
    <property type="entry name" value="GSP17M-like_dom"/>
</dbReference>
<dbReference type="Proteomes" id="UP000192486">
    <property type="component" value="Chromosome"/>
</dbReference>
<keyword evidence="3" id="KW-1185">Reference proteome</keyword>
<dbReference type="RefSeq" id="WP_029052867.1">
    <property type="nucleotide sequence ID" value="NZ_CP015108.1"/>
</dbReference>
<evidence type="ECO:0000313" key="3">
    <source>
        <dbReference type="Proteomes" id="UP000192486"/>
    </source>
</evidence>
<evidence type="ECO:0000259" key="1">
    <source>
        <dbReference type="Pfam" id="PF11181"/>
    </source>
</evidence>
<dbReference type="EMBL" id="CP015108">
    <property type="protein sequence ID" value="ARF13274.1"/>
    <property type="molecule type" value="Genomic_DNA"/>
</dbReference>
<dbReference type="Pfam" id="PF11181">
    <property type="entry name" value="YflT"/>
    <property type="match status" value="1"/>
</dbReference>